<protein>
    <recommendedName>
        <fullName evidence="1">Transposase IS200-like domain-containing protein</fullName>
    </recommendedName>
</protein>
<reference evidence="2 3" key="1">
    <citation type="journal article" date="2016" name="Nat. Commun.">
        <title>Thousands of microbial genomes shed light on interconnected biogeochemical processes in an aquifer system.</title>
        <authorList>
            <person name="Anantharaman K."/>
            <person name="Brown C.T."/>
            <person name="Hug L.A."/>
            <person name="Sharon I."/>
            <person name="Castelle C.J."/>
            <person name="Probst A.J."/>
            <person name="Thomas B.C."/>
            <person name="Singh A."/>
            <person name="Wilkins M.J."/>
            <person name="Karaoz U."/>
            <person name="Brodie E.L."/>
            <person name="Williams K.H."/>
            <person name="Hubbard S.S."/>
            <person name="Banfield J.F."/>
        </authorList>
    </citation>
    <scope>NUCLEOTIDE SEQUENCE [LARGE SCALE GENOMIC DNA]</scope>
</reference>
<evidence type="ECO:0000313" key="2">
    <source>
        <dbReference type="EMBL" id="OHA64621.1"/>
    </source>
</evidence>
<dbReference type="GO" id="GO:0003677">
    <property type="term" value="F:DNA binding"/>
    <property type="evidence" value="ECO:0007669"/>
    <property type="project" value="InterPro"/>
</dbReference>
<dbReference type="EMBL" id="MHTT01000031">
    <property type="protein sequence ID" value="OHA64621.1"/>
    <property type="molecule type" value="Genomic_DNA"/>
</dbReference>
<proteinExistence type="predicted"/>
<evidence type="ECO:0000313" key="3">
    <source>
        <dbReference type="Proteomes" id="UP000178065"/>
    </source>
</evidence>
<dbReference type="Proteomes" id="UP000178065">
    <property type="component" value="Unassembled WGS sequence"/>
</dbReference>
<dbReference type="InterPro" id="IPR002686">
    <property type="entry name" value="Transposase_17"/>
</dbReference>
<dbReference type="AlphaFoldDB" id="A0A1G2QXR1"/>
<dbReference type="SMART" id="SM01321">
    <property type="entry name" value="Y1_Tnp"/>
    <property type="match status" value="1"/>
</dbReference>
<dbReference type="PANTHER" id="PTHR34322">
    <property type="entry name" value="TRANSPOSASE, Y1_TNP DOMAIN-CONTAINING"/>
    <property type="match status" value="1"/>
</dbReference>
<sequence length="224" mass="26558">MRKVRFATESYYHICNRSNDERAIFLSQQDYARFLFLLLYFQAPVSFFQIGRQTSHFRKHGTFNVPQDTLDQVLATRKVRFGAFAIMSNHFHILVQEKIEKGISQYLQRIQDGYAKYFNAKYQKRGHLFQGTFRAVPVETDEQLLYLSAYIHRNPRDIKEWKNREHKYPWSSFQDCIGENRWGELLVPDIFLNQFSSKGAYQDFVDTSSAKLQAEKLPAEIFLD</sequence>
<evidence type="ECO:0000259" key="1">
    <source>
        <dbReference type="SMART" id="SM01321"/>
    </source>
</evidence>
<dbReference type="InterPro" id="IPR036515">
    <property type="entry name" value="Transposase_17_sf"/>
</dbReference>
<gene>
    <name evidence="2" type="ORF">A2672_02890</name>
</gene>
<organism evidence="2 3">
    <name type="scientific">Candidatus Wildermuthbacteria bacterium RIFCSPHIGHO2_01_FULL_49_22b</name>
    <dbReference type="NCBI Taxonomy" id="1802448"/>
    <lineage>
        <taxon>Bacteria</taxon>
        <taxon>Candidatus Wildermuthiibacteriota</taxon>
    </lineage>
</organism>
<dbReference type="Pfam" id="PF01797">
    <property type="entry name" value="Y1_Tnp"/>
    <property type="match status" value="1"/>
</dbReference>
<comment type="caution">
    <text evidence="2">The sequence shown here is derived from an EMBL/GenBank/DDBJ whole genome shotgun (WGS) entry which is preliminary data.</text>
</comment>
<dbReference type="PANTHER" id="PTHR34322:SF2">
    <property type="entry name" value="TRANSPOSASE IS200-LIKE DOMAIN-CONTAINING PROTEIN"/>
    <property type="match status" value="1"/>
</dbReference>
<name>A0A1G2QXR1_9BACT</name>
<dbReference type="GO" id="GO:0004803">
    <property type="term" value="F:transposase activity"/>
    <property type="evidence" value="ECO:0007669"/>
    <property type="project" value="InterPro"/>
</dbReference>
<dbReference type="GO" id="GO:0006313">
    <property type="term" value="P:DNA transposition"/>
    <property type="evidence" value="ECO:0007669"/>
    <property type="project" value="InterPro"/>
</dbReference>
<dbReference type="SUPFAM" id="SSF143422">
    <property type="entry name" value="Transposase IS200-like"/>
    <property type="match status" value="1"/>
</dbReference>
<feature type="domain" description="Transposase IS200-like" evidence="1">
    <location>
        <begin position="7"/>
        <end position="154"/>
    </location>
</feature>
<dbReference type="STRING" id="1802448.A2672_02890"/>
<accession>A0A1G2QXR1</accession>
<dbReference type="Gene3D" id="3.30.70.1290">
    <property type="entry name" value="Transposase IS200-like"/>
    <property type="match status" value="1"/>
</dbReference>